<comment type="caution">
    <text evidence="1">The sequence shown here is derived from an EMBL/GenBank/DDBJ whole genome shotgun (WGS) entry which is preliminary data.</text>
</comment>
<keyword evidence="2" id="KW-1185">Reference proteome</keyword>
<gene>
    <name evidence="1" type="ORF">C4D60_Mb04t27570</name>
</gene>
<sequence>MDSCCEDLWRECAPGGSCPPSSIPDHHTVFSFVTTLMGCCFVNLNKDSPAALATTRKHPCFLPSSLLMGENDGEEDLTKRTFLLQEETWGRGKRT</sequence>
<reference evidence="1 2" key="1">
    <citation type="journal article" date="2019" name="Nat. Plants">
        <title>Genome sequencing of Musa balbisiana reveals subgenome evolution and function divergence in polyploid bananas.</title>
        <authorList>
            <person name="Yao X."/>
        </authorList>
    </citation>
    <scope>NUCLEOTIDE SEQUENCE [LARGE SCALE GENOMIC DNA]</scope>
    <source>
        <strain evidence="2">cv. DH-PKW</strain>
        <tissue evidence="1">Leaves</tissue>
    </source>
</reference>
<protein>
    <submittedName>
        <fullName evidence="1">Uncharacterized protein</fullName>
    </submittedName>
</protein>
<accession>A0A4S8KF69</accession>
<evidence type="ECO:0000313" key="2">
    <source>
        <dbReference type="Proteomes" id="UP000317650"/>
    </source>
</evidence>
<name>A0A4S8KF69_MUSBA</name>
<dbReference type="EMBL" id="PYDT01000001">
    <property type="protein sequence ID" value="THU73887.1"/>
    <property type="molecule type" value="Genomic_DNA"/>
</dbReference>
<dbReference type="Proteomes" id="UP000317650">
    <property type="component" value="Chromosome 4"/>
</dbReference>
<evidence type="ECO:0000313" key="1">
    <source>
        <dbReference type="EMBL" id="THU73887.1"/>
    </source>
</evidence>
<organism evidence="1 2">
    <name type="scientific">Musa balbisiana</name>
    <name type="common">Banana</name>
    <dbReference type="NCBI Taxonomy" id="52838"/>
    <lineage>
        <taxon>Eukaryota</taxon>
        <taxon>Viridiplantae</taxon>
        <taxon>Streptophyta</taxon>
        <taxon>Embryophyta</taxon>
        <taxon>Tracheophyta</taxon>
        <taxon>Spermatophyta</taxon>
        <taxon>Magnoliopsida</taxon>
        <taxon>Liliopsida</taxon>
        <taxon>Zingiberales</taxon>
        <taxon>Musaceae</taxon>
        <taxon>Musa</taxon>
    </lineage>
</organism>
<dbReference type="AlphaFoldDB" id="A0A4S8KF69"/>
<proteinExistence type="predicted"/>